<accession>A0A392TKT1</accession>
<evidence type="ECO:0000313" key="2">
    <source>
        <dbReference type="Proteomes" id="UP000265520"/>
    </source>
</evidence>
<sequence>MKLKNTNGKLSMLLLLNHHPQFKKDLIKIRKLPMNRLNSKILHF</sequence>
<feature type="non-terminal residue" evidence="1">
    <location>
        <position position="44"/>
    </location>
</feature>
<dbReference type="Proteomes" id="UP000265520">
    <property type="component" value="Unassembled WGS sequence"/>
</dbReference>
<protein>
    <submittedName>
        <fullName evidence="1">Uncharacterized protein</fullName>
    </submittedName>
</protein>
<proteinExistence type="predicted"/>
<dbReference type="EMBL" id="LXQA010595558">
    <property type="protein sequence ID" value="MCI61214.1"/>
    <property type="molecule type" value="Genomic_DNA"/>
</dbReference>
<evidence type="ECO:0000313" key="1">
    <source>
        <dbReference type="EMBL" id="MCI61214.1"/>
    </source>
</evidence>
<name>A0A392TKT1_9FABA</name>
<dbReference type="AlphaFoldDB" id="A0A392TKT1"/>
<organism evidence="1 2">
    <name type="scientific">Trifolium medium</name>
    <dbReference type="NCBI Taxonomy" id="97028"/>
    <lineage>
        <taxon>Eukaryota</taxon>
        <taxon>Viridiplantae</taxon>
        <taxon>Streptophyta</taxon>
        <taxon>Embryophyta</taxon>
        <taxon>Tracheophyta</taxon>
        <taxon>Spermatophyta</taxon>
        <taxon>Magnoliopsida</taxon>
        <taxon>eudicotyledons</taxon>
        <taxon>Gunneridae</taxon>
        <taxon>Pentapetalae</taxon>
        <taxon>rosids</taxon>
        <taxon>fabids</taxon>
        <taxon>Fabales</taxon>
        <taxon>Fabaceae</taxon>
        <taxon>Papilionoideae</taxon>
        <taxon>50 kb inversion clade</taxon>
        <taxon>NPAAA clade</taxon>
        <taxon>Hologalegina</taxon>
        <taxon>IRL clade</taxon>
        <taxon>Trifolieae</taxon>
        <taxon>Trifolium</taxon>
    </lineage>
</organism>
<reference evidence="1 2" key="1">
    <citation type="journal article" date="2018" name="Front. Plant Sci.">
        <title>Red Clover (Trifolium pratense) and Zigzag Clover (T. medium) - A Picture of Genomic Similarities and Differences.</title>
        <authorList>
            <person name="Dluhosova J."/>
            <person name="Istvanek J."/>
            <person name="Nedelnik J."/>
            <person name="Repkova J."/>
        </authorList>
    </citation>
    <scope>NUCLEOTIDE SEQUENCE [LARGE SCALE GENOMIC DNA]</scope>
    <source>
        <strain evidence="2">cv. 10/8</strain>
        <tissue evidence="1">Leaf</tissue>
    </source>
</reference>
<comment type="caution">
    <text evidence="1">The sequence shown here is derived from an EMBL/GenBank/DDBJ whole genome shotgun (WGS) entry which is preliminary data.</text>
</comment>
<keyword evidence="2" id="KW-1185">Reference proteome</keyword>